<dbReference type="Proteomes" id="UP000460549">
    <property type="component" value="Unassembled WGS sequence"/>
</dbReference>
<proteinExistence type="predicted"/>
<gene>
    <name evidence="1" type="ORF">FYJ80_04875</name>
</gene>
<evidence type="ECO:0000313" key="1">
    <source>
        <dbReference type="EMBL" id="MSU06108.1"/>
    </source>
</evidence>
<organism evidence="1 2">
    <name type="scientific">Bullifex porci</name>
    <dbReference type="NCBI Taxonomy" id="2606638"/>
    <lineage>
        <taxon>Bacteria</taxon>
        <taxon>Pseudomonadati</taxon>
        <taxon>Spirochaetota</taxon>
        <taxon>Spirochaetia</taxon>
        <taxon>Spirochaetales</taxon>
        <taxon>Spirochaetaceae</taxon>
        <taxon>Bullifex</taxon>
    </lineage>
</organism>
<dbReference type="EMBL" id="VUNN01000006">
    <property type="protein sequence ID" value="MSU06108.1"/>
    <property type="molecule type" value="Genomic_DNA"/>
</dbReference>
<evidence type="ECO:0000313" key="2">
    <source>
        <dbReference type="Proteomes" id="UP000460549"/>
    </source>
</evidence>
<dbReference type="InterPro" id="IPR045706">
    <property type="entry name" value="DUF6062"/>
</dbReference>
<sequence length="239" mass="27613">MKEVLETIPVWDALKEDTECPICSLMKKGEEDALKYYLGPAVMVPEIRVEINKKGYCNKHWQMLSDLNKAQPLALSLDTYYEESKKVYKEKFAQIGKSNNARKALKLFSAFEEEVGKREEGCLVCDYMKKRLDRYTATFAVLFKEDRDFKDSLSKSKGFCIHHTLDLVHSAKAELSGSELLEYLQLLAKLLDDNLDRVQKDVWWMTQKYKSENKDKPWNGCEDAFKRGVDKLTGKGILS</sequence>
<protein>
    <recommendedName>
        <fullName evidence="3">ABC transporter substrate-binding protein</fullName>
    </recommendedName>
</protein>
<accession>A0A7X2PCU6</accession>
<evidence type="ECO:0008006" key="3">
    <source>
        <dbReference type="Google" id="ProtNLM"/>
    </source>
</evidence>
<reference evidence="1 2" key="1">
    <citation type="submission" date="2019-08" db="EMBL/GenBank/DDBJ databases">
        <title>In-depth cultivation of the pig gut microbiome towards novel bacterial diversity and tailored functional studies.</title>
        <authorList>
            <person name="Wylensek D."/>
            <person name="Hitch T.C.A."/>
            <person name="Clavel T."/>
        </authorList>
    </citation>
    <scope>NUCLEOTIDE SEQUENCE [LARGE SCALE GENOMIC DNA]</scope>
    <source>
        <strain evidence="1 2">NM-380-WT-3C1</strain>
    </source>
</reference>
<dbReference type="AlphaFoldDB" id="A0A7X2PCU6"/>
<name>A0A7X2PCU6_9SPIO</name>
<keyword evidence="2" id="KW-1185">Reference proteome</keyword>
<dbReference type="RefSeq" id="WP_154425084.1">
    <property type="nucleotide sequence ID" value="NZ_JAQYGB010000045.1"/>
</dbReference>
<dbReference type="Pfam" id="PF19538">
    <property type="entry name" value="DUF6062"/>
    <property type="match status" value="1"/>
</dbReference>
<comment type="caution">
    <text evidence="1">The sequence shown here is derived from an EMBL/GenBank/DDBJ whole genome shotgun (WGS) entry which is preliminary data.</text>
</comment>